<keyword evidence="7" id="KW-0325">Glycoprotein</keyword>
<dbReference type="Proteomes" id="UP000310200">
    <property type="component" value="Unassembled WGS sequence"/>
</dbReference>
<keyword evidence="5 8" id="KW-0339">Growth factor</keyword>
<dbReference type="Pfam" id="PF00019">
    <property type="entry name" value="TGF_beta"/>
    <property type="match status" value="1"/>
</dbReference>
<dbReference type="AlphaFoldDB" id="A0A4S2KHD3"/>
<dbReference type="SMART" id="SM00204">
    <property type="entry name" value="TGFB"/>
    <property type="match status" value="1"/>
</dbReference>
<comment type="caution">
    <text evidence="11">The sequence shown here is derived from an EMBL/GenBank/DDBJ whole genome shotgun (WGS) entry which is preliminary data.</text>
</comment>
<keyword evidence="6" id="KW-1015">Disulfide bond</keyword>
<feature type="compositionally biased region" description="Polar residues" evidence="9">
    <location>
        <begin position="1066"/>
        <end position="1082"/>
    </location>
</feature>
<organism evidence="11 12">
    <name type="scientific">Temnothorax longispinosus</name>
    <dbReference type="NCBI Taxonomy" id="300112"/>
    <lineage>
        <taxon>Eukaryota</taxon>
        <taxon>Metazoa</taxon>
        <taxon>Ecdysozoa</taxon>
        <taxon>Arthropoda</taxon>
        <taxon>Hexapoda</taxon>
        <taxon>Insecta</taxon>
        <taxon>Pterygota</taxon>
        <taxon>Neoptera</taxon>
        <taxon>Endopterygota</taxon>
        <taxon>Hymenoptera</taxon>
        <taxon>Apocrita</taxon>
        <taxon>Aculeata</taxon>
        <taxon>Formicoidea</taxon>
        <taxon>Formicidae</taxon>
        <taxon>Myrmicinae</taxon>
        <taxon>Temnothorax</taxon>
    </lineage>
</organism>
<feature type="non-terminal residue" evidence="11">
    <location>
        <position position="1221"/>
    </location>
</feature>
<dbReference type="InterPro" id="IPR029034">
    <property type="entry name" value="Cystine-knot_cytokine"/>
</dbReference>
<comment type="similarity">
    <text evidence="2 8">Belongs to the TGF-beta family.</text>
</comment>
<accession>A0A4S2KHD3</accession>
<dbReference type="GO" id="GO:0008083">
    <property type="term" value="F:growth factor activity"/>
    <property type="evidence" value="ECO:0007669"/>
    <property type="project" value="UniProtKB-KW"/>
</dbReference>
<dbReference type="InterPro" id="IPR017948">
    <property type="entry name" value="TGFb_CS"/>
</dbReference>
<feature type="compositionally biased region" description="Basic and acidic residues" evidence="9">
    <location>
        <begin position="1006"/>
        <end position="1015"/>
    </location>
</feature>
<dbReference type="Gene3D" id="2.60.120.970">
    <property type="match status" value="1"/>
</dbReference>
<evidence type="ECO:0000256" key="6">
    <source>
        <dbReference type="ARBA" id="ARBA00023157"/>
    </source>
</evidence>
<dbReference type="InterPro" id="IPR015615">
    <property type="entry name" value="TGF-beta-rel"/>
</dbReference>
<evidence type="ECO:0000256" key="2">
    <source>
        <dbReference type="ARBA" id="ARBA00006656"/>
    </source>
</evidence>
<feature type="compositionally biased region" description="Basic and acidic residues" evidence="9">
    <location>
        <begin position="916"/>
        <end position="957"/>
    </location>
</feature>
<dbReference type="PROSITE" id="PS00250">
    <property type="entry name" value="TGF_BETA_1"/>
    <property type="match status" value="1"/>
</dbReference>
<dbReference type="PANTHER" id="PTHR11848">
    <property type="entry name" value="TGF-BETA FAMILY"/>
    <property type="match status" value="1"/>
</dbReference>
<evidence type="ECO:0000256" key="1">
    <source>
        <dbReference type="ARBA" id="ARBA00004613"/>
    </source>
</evidence>
<feature type="region of interest" description="Disordered" evidence="9">
    <location>
        <begin position="1047"/>
        <end position="1082"/>
    </location>
</feature>
<keyword evidence="3" id="KW-0964">Secreted</keyword>
<evidence type="ECO:0000259" key="10">
    <source>
        <dbReference type="PROSITE" id="PS51362"/>
    </source>
</evidence>
<evidence type="ECO:0000313" key="12">
    <source>
        <dbReference type="Proteomes" id="UP000310200"/>
    </source>
</evidence>
<dbReference type="PANTHER" id="PTHR11848:SF308">
    <property type="entry name" value="BMP-LIKE PROTEIN UNC-129"/>
    <property type="match status" value="1"/>
</dbReference>
<evidence type="ECO:0000256" key="3">
    <source>
        <dbReference type="ARBA" id="ARBA00022525"/>
    </source>
</evidence>
<comment type="subcellular location">
    <subcellularLocation>
        <location evidence="1">Secreted</location>
    </subcellularLocation>
</comment>
<sequence>MHVGDITLSILSGRLVAATSVTLPKAVTPSSSVSNWANTRSCTLLPLPPEDEPLSPPSASISSINMMDGATCLAFRNTSLTALSDSPTHFENSSGPCKQLRDVAAMKIMLAIMDLPTPEGPYNNIPLTLKCSKLLYLSMSIATTSLGQAVLTTTSSFVATTVGDPIAISHSCKVNCDTNTMSLASLSEMRLEMDNNIEATFNLILQLYQRKTYSTRYTIDLPSISIPDRPPSSPFACPPGVFSERERHPDVAESSSGDPRIRDKIVKETTGRSLLLSAGEHFRALVRFVIRSVIGIDMHVRSTRGRWTVLAGFAMVCVANLRLAFCEKESENEGKVHSEELRQYTCCARYEKMIDVGYGISGEVIQIDAGHCRKLCPRLVSDDPGDPSRPAVQKCASDSHCRARAAKLERVSTLQGVRVIEAIDACECSPESSCRRESYTHHVHFGTPHQTIVDIGVCIGHCGKDLGCKPVRNNTISVKGPNGDEVYQVVEKCGCAGHCHRMDHMETVLDYSEVTIKEGTNTTDVRPVVRQINVGQCVGTCPGNETETCLLRDKKDPSRCVAGLYSKQHTCTPARFKWTSLLLSPRDIRESTTVMTRSAPCRFLVLLLSLTSLCDVDAYPKSESRIEERDGLEQELGESSWPIVQPDENDLAPRREEALQKIQEILGIRSQNENLAHRKVPPQFMMELYNTIADPSGVTRGRNPYNARVVRSFIERDSPLSHFYFFNVSGLEMDESVLEAELHLYRKKAPARNMRPLTSASPYYLVSAWHGKRRRSACQSFDCTRIRQYCRVDASTLMYAQIRVYQVLDDRSLDVPDLHRLLNIRYVGAHASGWQIFNVKQAVLGWVSGEPNLGLLVTAQNLFEDEISVEFSRRNDYHHSKQPILVLFDDDSNDRSGERSVVVPRYYAYGNQDDDKENRGKGPAYEKDAENEKIDLENSYDDAEHYKRHERQRRGDGQPEEVSLVSRREPEFFQRQKRRREEEEEDQAGTSRYGEPLEATRRRRRDATSSRERTTDGIVSKSRSRITRILTSMDIYERAAFRERLGQTARDRSAKIAERRRRPRRSTSNQNPITSLNQSSGNATECTRHELYVDFRDIGLSSSIIAPAGYSAYQCKGVCEPPLSQDQRPTNHATIQAIVHKMAKGVERPCCVPTKLLSTSILFYDDNENVVLKMYEDMIADRCGCPTLRLELLATTNPDPFSTGPKRRSPTAHAFAEFNSA</sequence>
<gene>
    <name evidence="11" type="ORF">DBV15_03024</name>
</gene>
<dbReference type="Gene3D" id="2.10.90.10">
    <property type="entry name" value="Cystine-knot cytokines"/>
    <property type="match status" value="1"/>
</dbReference>
<evidence type="ECO:0000256" key="5">
    <source>
        <dbReference type="ARBA" id="ARBA00023030"/>
    </source>
</evidence>
<dbReference type="STRING" id="300112.A0A4S2KHD3"/>
<proteinExistence type="inferred from homology"/>
<evidence type="ECO:0000256" key="8">
    <source>
        <dbReference type="RuleBase" id="RU000354"/>
    </source>
</evidence>
<evidence type="ECO:0000256" key="9">
    <source>
        <dbReference type="SAM" id="MobiDB-lite"/>
    </source>
</evidence>
<keyword evidence="4" id="KW-0732">Signal</keyword>
<dbReference type="EMBL" id="QBLH01002780">
    <property type="protein sequence ID" value="TGZ47068.1"/>
    <property type="molecule type" value="Genomic_DNA"/>
</dbReference>
<dbReference type="PROSITE" id="PS51362">
    <property type="entry name" value="TGF_BETA_2"/>
    <property type="match status" value="1"/>
</dbReference>
<dbReference type="SUPFAM" id="SSF57501">
    <property type="entry name" value="Cystine-knot cytokines"/>
    <property type="match status" value="1"/>
</dbReference>
<feature type="region of interest" description="Disordered" evidence="9">
    <location>
        <begin position="894"/>
        <end position="1020"/>
    </location>
</feature>
<feature type="compositionally biased region" description="Basic and acidic residues" evidence="9">
    <location>
        <begin position="1047"/>
        <end position="1057"/>
    </location>
</feature>
<feature type="domain" description="TGF-beta family profile" evidence="10">
    <location>
        <begin position="1062"/>
        <end position="1186"/>
    </location>
</feature>
<dbReference type="FunFam" id="2.10.90.10:FF:000001">
    <property type="entry name" value="Bone morphogenetic protein 4"/>
    <property type="match status" value="1"/>
</dbReference>
<protein>
    <submittedName>
        <fullName evidence="11">Protein DVR-1</fullName>
    </submittedName>
</protein>
<dbReference type="GO" id="GO:0005615">
    <property type="term" value="C:extracellular space"/>
    <property type="evidence" value="ECO:0007669"/>
    <property type="project" value="TreeGrafter"/>
</dbReference>
<dbReference type="InterPro" id="IPR001839">
    <property type="entry name" value="TGF-b_C"/>
</dbReference>
<keyword evidence="12" id="KW-1185">Reference proteome</keyword>
<evidence type="ECO:0000256" key="4">
    <source>
        <dbReference type="ARBA" id="ARBA00022729"/>
    </source>
</evidence>
<name>A0A4S2KHD3_9HYME</name>
<dbReference type="Pfam" id="PF00688">
    <property type="entry name" value="TGFb_propeptide"/>
    <property type="match status" value="1"/>
</dbReference>
<dbReference type="InterPro" id="IPR001111">
    <property type="entry name" value="TGF-b_propeptide"/>
</dbReference>
<evidence type="ECO:0000313" key="11">
    <source>
        <dbReference type="EMBL" id="TGZ47068.1"/>
    </source>
</evidence>
<reference evidence="11 12" key="1">
    <citation type="journal article" date="2019" name="Philos. Trans. R. Soc. Lond., B, Biol. Sci.">
        <title>Ant behaviour and brain gene expression of defending hosts depend on the ecological success of the intruding social parasite.</title>
        <authorList>
            <person name="Kaur R."/>
            <person name="Stoldt M."/>
            <person name="Jongepier E."/>
            <person name="Feldmeyer B."/>
            <person name="Menzel F."/>
            <person name="Bornberg-Bauer E."/>
            <person name="Foitzik S."/>
        </authorList>
    </citation>
    <scope>NUCLEOTIDE SEQUENCE [LARGE SCALE GENOMIC DNA]</scope>
    <source>
        <tissue evidence="11">Whole body</tissue>
    </source>
</reference>
<dbReference type="GO" id="GO:0005125">
    <property type="term" value="F:cytokine activity"/>
    <property type="evidence" value="ECO:0007669"/>
    <property type="project" value="TreeGrafter"/>
</dbReference>
<evidence type="ECO:0000256" key="7">
    <source>
        <dbReference type="ARBA" id="ARBA00023180"/>
    </source>
</evidence>